<dbReference type="Proteomes" id="UP000054097">
    <property type="component" value="Unassembled WGS sequence"/>
</dbReference>
<dbReference type="PROSITE" id="PS00678">
    <property type="entry name" value="WD_REPEATS_1"/>
    <property type="match status" value="5"/>
</dbReference>
<dbReference type="PROSITE" id="PS50082">
    <property type="entry name" value="WD_REPEATS_2"/>
    <property type="match status" value="5"/>
</dbReference>
<evidence type="ECO:0008006" key="6">
    <source>
        <dbReference type="Google" id="ProtNLM"/>
    </source>
</evidence>
<dbReference type="Gene3D" id="2.130.10.10">
    <property type="entry name" value="YVTN repeat-like/Quinoprotein amine dehydrogenase"/>
    <property type="match status" value="3"/>
</dbReference>
<evidence type="ECO:0000256" key="2">
    <source>
        <dbReference type="ARBA" id="ARBA00022737"/>
    </source>
</evidence>
<reference evidence="4 5" key="1">
    <citation type="submission" date="2014-04" db="EMBL/GenBank/DDBJ databases">
        <authorList>
            <consortium name="DOE Joint Genome Institute"/>
            <person name="Kuo A."/>
            <person name="Zuccaro A."/>
            <person name="Kohler A."/>
            <person name="Nagy L.G."/>
            <person name="Floudas D."/>
            <person name="Copeland A."/>
            <person name="Barry K.W."/>
            <person name="Cichocki N."/>
            <person name="Veneault-Fourrey C."/>
            <person name="LaButti K."/>
            <person name="Lindquist E.A."/>
            <person name="Lipzen A."/>
            <person name="Lundell T."/>
            <person name="Morin E."/>
            <person name="Murat C."/>
            <person name="Sun H."/>
            <person name="Tunlid A."/>
            <person name="Henrissat B."/>
            <person name="Grigoriev I.V."/>
            <person name="Hibbett D.S."/>
            <person name="Martin F."/>
            <person name="Nordberg H.P."/>
            <person name="Cantor M.N."/>
            <person name="Hua S.X."/>
        </authorList>
    </citation>
    <scope>NUCLEOTIDE SEQUENCE [LARGE SCALE GENOMIC DNA]</scope>
    <source>
        <strain evidence="4 5">MAFF 305830</strain>
    </source>
</reference>
<evidence type="ECO:0000256" key="3">
    <source>
        <dbReference type="PROSITE-ProRule" id="PRU00221"/>
    </source>
</evidence>
<organism evidence="4 5">
    <name type="scientific">Serendipita vermifera MAFF 305830</name>
    <dbReference type="NCBI Taxonomy" id="933852"/>
    <lineage>
        <taxon>Eukaryota</taxon>
        <taxon>Fungi</taxon>
        <taxon>Dikarya</taxon>
        <taxon>Basidiomycota</taxon>
        <taxon>Agaricomycotina</taxon>
        <taxon>Agaricomycetes</taxon>
        <taxon>Sebacinales</taxon>
        <taxon>Serendipitaceae</taxon>
        <taxon>Serendipita</taxon>
    </lineage>
</organism>
<dbReference type="PANTHER" id="PTHR19879">
    <property type="entry name" value="TRANSCRIPTION INITIATION FACTOR TFIID"/>
    <property type="match status" value="1"/>
</dbReference>
<keyword evidence="5" id="KW-1185">Reference proteome</keyword>
<dbReference type="InterPro" id="IPR015943">
    <property type="entry name" value="WD40/YVTN_repeat-like_dom_sf"/>
</dbReference>
<keyword evidence="2" id="KW-0677">Repeat</keyword>
<dbReference type="OrthoDB" id="2682234at2759"/>
<evidence type="ECO:0000313" key="4">
    <source>
        <dbReference type="EMBL" id="KIM24266.1"/>
    </source>
</evidence>
<gene>
    <name evidence="4" type="ORF">M408DRAFT_27235</name>
</gene>
<sequence>MSSRSVSWRVSLSFPSPQHRPKSHSTPQIPFQLDFLTLPTLWITPNPSYILWDAETGETVLGPLQGHSHSVNSVSFSPDGKLIVSGSDDDTIRVWDAETGETALGPLQGHTSSISSVSFSPNGQQIVSGSEDRTIRVWNAQTGQTIGLKGTEGGTPLNGHSNSLLSVSFSPDGKRIVSGSWDHAIRVWDAETGQTILDPLQGHTSMVSSVSFSPDGKRIVSGSADHTIRVWDAETDETALGLLQGHTRSVSSVSFSPDGNRIVSGSDDDTIRVWDVEMDQTAVDLFQDSNLDSESLFLVSAQKLLPSGFANMDYKSNGLLTDIYSNFRKTAKTEGGWIRGPNLELLFWVPLEIRPRLCALSNVLVIDREKAWTILDLEHFVHGEEWSHCKDECIT</sequence>
<accession>A0A0C3AYF3</accession>
<feature type="repeat" description="WD" evidence="3">
    <location>
        <begin position="157"/>
        <end position="198"/>
    </location>
</feature>
<feature type="repeat" description="WD" evidence="3">
    <location>
        <begin position="64"/>
        <end position="105"/>
    </location>
</feature>
<dbReference type="AlphaFoldDB" id="A0A0C3AYF3"/>
<dbReference type="SUPFAM" id="SSF50978">
    <property type="entry name" value="WD40 repeat-like"/>
    <property type="match status" value="1"/>
</dbReference>
<dbReference type="EMBL" id="KN824326">
    <property type="protein sequence ID" value="KIM24266.1"/>
    <property type="molecule type" value="Genomic_DNA"/>
</dbReference>
<dbReference type="PRINTS" id="PR00320">
    <property type="entry name" value="GPROTEINBRPT"/>
</dbReference>
<dbReference type="InterPro" id="IPR020472">
    <property type="entry name" value="WD40_PAC1"/>
</dbReference>
<dbReference type="SMART" id="SM00320">
    <property type="entry name" value="WD40"/>
    <property type="match status" value="5"/>
</dbReference>
<evidence type="ECO:0000256" key="1">
    <source>
        <dbReference type="ARBA" id="ARBA00022574"/>
    </source>
</evidence>
<name>A0A0C3AYF3_SERVB</name>
<dbReference type="PROSITE" id="PS50294">
    <property type="entry name" value="WD_REPEATS_REGION"/>
    <property type="match status" value="5"/>
</dbReference>
<keyword evidence="1 3" id="KW-0853">WD repeat</keyword>
<dbReference type="InterPro" id="IPR019775">
    <property type="entry name" value="WD40_repeat_CS"/>
</dbReference>
<dbReference type="InterPro" id="IPR001680">
    <property type="entry name" value="WD40_rpt"/>
</dbReference>
<feature type="repeat" description="WD" evidence="3">
    <location>
        <begin position="243"/>
        <end position="284"/>
    </location>
</feature>
<dbReference type="InterPro" id="IPR036322">
    <property type="entry name" value="WD40_repeat_dom_sf"/>
</dbReference>
<feature type="repeat" description="WD" evidence="3">
    <location>
        <begin position="107"/>
        <end position="148"/>
    </location>
</feature>
<dbReference type="STRING" id="933852.A0A0C3AYF3"/>
<reference evidence="5" key="2">
    <citation type="submission" date="2015-01" db="EMBL/GenBank/DDBJ databases">
        <title>Evolutionary Origins and Diversification of the Mycorrhizal Mutualists.</title>
        <authorList>
            <consortium name="DOE Joint Genome Institute"/>
            <consortium name="Mycorrhizal Genomics Consortium"/>
            <person name="Kohler A."/>
            <person name="Kuo A."/>
            <person name="Nagy L.G."/>
            <person name="Floudas D."/>
            <person name="Copeland A."/>
            <person name="Barry K.W."/>
            <person name="Cichocki N."/>
            <person name="Veneault-Fourrey C."/>
            <person name="LaButti K."/>
            <person name="Lindquist E.A."/>
            <person name="Lipzen A."/>
            <person name="Lundell T."/>
            <person name="Morin E."/>
            <person name="Murat C."/>
            <person name="Riley R."/>
            <person name="Ohm R."/>
            <person name="Sun H."/>
            <person name="Tunlid A."/>
            <person name="Henrissat B."/>
            <person name="Grigoriev I.V."/>
            <person name="Hibbett D.S."/>
            <person name="Martin F."/>
        </authorList>
    </citation>
    <scope>NUCLEOTIDE SEQUENCE [LARGE SCALE GENOMIC DNA]</scope>
    <source>
        <strain evidence="5">MAFF 305830</strain>
    </source>
</reference>
<proteinExistence type="predicted"/>
<feature type="repeat" description="WD" evidence="3">
    <location>
        <begin position="200"/>
        <end position="241"/>
    </location>
</feature>
<dbReference type="Pfam" id="PF00400">
    <property type="entry name" value="WD40"/>
    <property type="match status" value="5"/>
</dbReference>
<dbReference type="CDD" id="cd00200">
    <property type="entry name" value="WD40"/>
    <property type="match status" value="1"/>
</dbReference>
<protein>
    <recommendedName>
        <fullName evidence="6">Anaphase-promoting complex subunit 4 WD40 domain-containing protein</fullName>
    </recommendedName>
</protein>
<evidence type="ECO:0000313" key="5">
    <source>
        <dbReference type="Proteomes" id="UP000054097"/>
    </source>
</evidence>
<dbReference type="PANTHER" id="PTHR19879:SF9">
    <property type="entry name" value="TRANSCRIPTION INITIATION FACTOR TFIID SUBUNIT 5"/>
    <property type="match status" value="1"/>
</dbReference>
<dbReference type="HOGENOM" id="CLU_000288_57_32_1"/>